<dbReference type="InterPro" id="IPR015269">
    <property type="entry name" value="UPF0029_Impact_C"/>
</dbReference>
<proteinExistence type="inferred from homology"/>
<dbReference type="NCBIfam" id="TIGR00257">
    <property type="entry name" value="IMPACT_YIGZ"/>
    <property type="match status" value="1"/>
</dbReference>
<dbReference type="EMBL" id="CP012275">
    <property type="protein sequence ID" value="AMV62589.1"/>
    <property type="molecule type" value="Genomic_DNA"/>
</dbReference>
<dbReference type="PROSITE" id="PS00910">
    <property type="entry name" value="UPF0029"/>
    <property type="match status" value="1"/>
</dbReference>
<evidence type="ECO:0000313" key="7">
    <source>
        <dbReference type="Proteomes" id="UP000076405"/>
    </source>
</evidence>
<accession>A0A143AFN7</accession>
<dbReference type="GO" id="GO:0006446">
    <property type="term" value="P:regulation of translational initiation"/>
    <property type="evidence" value="ECO:0007669"/>
    <property type="project" value="TreeGrafter"/>
</dbReference>
<dbReference type="Proteomes" id="UP000076405">
    <property type="component" value="Chromosome"/>
</dbReference>
<reference evidence="6 7" key="1">
    <citation type="journal article" date="2016" name="PLoS ONE">
        <title>The Identification of Novel Diagnostic Marker Genes for the Detection of Beer Spoiling Pediococcus damnosus Strains Using the BlAst Diagnostic Gene findEr.</title>
        <authorList>
            <person name="Behr J."/>
            <person name="Geissler A.J."/>
            <person name="Schmid J."/>
            <person name="Zehe A."/>
            <person name="Vogel R.F."/>
        </authorList>
    </citation>
    <scope>NUCLEOTIDE SEQUENCE [LARGE SCALE GENOMIC DNA]</scope>
    <source>
        <strain evidence="4 7">TMW 2.1533</strain>
        <strain evidence="5 6">TMW 2.1535</strain>
    </source>
</reference>
<evidence type="ECO:0000313" key="5">
    <source>
        <dbReference type="EMBL" id="AMV67532.1"/>
    </source>
</evidence>
<dbReference type="SUPFAM" id="SSF54980">
    <property type="entry name" value="EF-G C-terminal domain-like"/>
    <property type="match status" value="1"/>
</dbReference>
<dbReference type="InterPro" id="IPR035647">
    <property type="entry name" value="EFG_III/V"/>
</dbReference>
<evidence type="ECO:0000313" key="4">
    <source>
        <dbReference type="EMBL" id="AMV62589.1"/>
    </source>
</evidence>
<dbReference type="Pfam" id="PF01205">
    <property type="entry name" value="Impact_N"/>
    <property type="match status" value="1"/>
</dbReference>
<comment type="similarity">
    <text evidence="1">Belongs to the IMPACT family.</text>
</comment>
<dbReference type="GeneID" id="57276149"/>
<dbReference type="OrthoDB" id="9813771at2"/>
<protein>
    <submittedName>
        <fullName evidence="4">Protein co-occurring with transport system</fullName>
    </submittedName>
</protein>
<dbReference type="InterPro" id="IPR023582">
    <property type="entry name" value="Impact"/>
</dbReference>
<evidence type="ECO:0000259" key="2">
    <source>
        <dbReference type="Pfam" id="PF01205"/>
    </source>
</evidence>
<dbReference type="Proteomes" id="UP000076244">
    <property type="component" value="Chromosome"/>
</dbReference>
<dbReference type="Gene3D" id="3.30.70.240">
    <property type="match status" value="1"/>
</dbReference>
<keyword evidence="6" id="KW-1185">Reference proteome</keyword>
<dbReference type="InterPro" id="IPR015796">
    <property type="entry name" value="Impact_YigZ-like"/>
</dbReference>
<dbReference type="Gene3D" id="3.30.230.30">
    <property type="entry name" value="Impact, N-terminal domain"/>
    <property type="match status" value="1"/>
</dbReference>
<dbReference type="Pfam" id="PF09186">
    <property type="entry name" value="DUF1949"/>
    <property type="match status" value="1"/>
</dbReference>
<feature type="domain" description="Impact N-terminal" evidence="2">
    <location>
        <begin position="19"/>
        <end position="124"/>
    </location>
</feature>
<dbReference type="InterPro" id="IPR020568">
    <property type="entry name" value="Ribosomal_Su5_D2-typ_SF"/>
</dbReference>
<dbReference type="PANTHER" id="PTHR16301:SF20">
    <property type="entry name" value="IMPACT FAMILY MEMBER YIGZ"/>
    <property type="match status" value="1"/>
</dbReference>
<dbReference type="InterPro" id="IPR001498">
    <property type="entry name" value="Impact_N"/>
</dbReference>
<dbReference type="GO" id="GO:0005737">
    <property type="term" value="C:cytoplasm"/>
    <property type="evidence" value="ECO:0007669"/>
    <property type="project" value="TreeGrafter"/>
</dbReference>
<dbReference type="SUPFAM" id="SSF54211">
    <property type="entry name" value="Ribosomal protein S5 domain 2-like"/>
    <property type="match status" value="1"/>
</dbReference>
<evidence type="ECO:0000259" key="3">
    <source>
        <dbReference type="Pfam" id="PF09186"/>
    </source>
</evidence>
<gene>
    <name evidence="4" type="ORF">ADU70_1095</name>
    <name evidence="5" type="ORF">ADU72_1607</name>
</gene>
<organism evidence="4 7">
    <name type="scientific">Pediococcus damnosus</name>
    <dbReference type="NCBI Taxonomy" id="51663"/>
    <lineage>
        <taxon>Bacteria</taxon>
        <taxon>Bacillati</taxon>
        <taxon>Bacillota</taxon>
        <taxon>Bacilli</taxon>
        <taxon>Lactobacillales</taxon>
        <taxon>Lactobacillaceae</taxon>
        <taxon>Pediococcus</taxon>
    </lineage>
</organism>
<dbReference type="PANTHER" id="PTHR16301">
    <property type="entry name" value="IMPACT-RELATED"/>
    <property type="match status" value="1"/>
</dbReference>
<dbReference type="RefSeq" id="WP_046871894.1">
    <property type="nucleotide sequence ID" value="NZ_BJLT01000017.1"/>
</dbReference>
<sequence length="212" mass="23662">MDKHLITIAQNGSHELDIKKSRFIANAFRIQTEEEAQKFIQEIKTQHHKANHHCFAYLLGNDDHIQRASDDGEPSGTAGVPILEVLQKNNVHNTLVVVTRYFGGIKLGAGGLIRAYSNSTSQVLTEIGLVELVSQIKLSLTIEYAQHDSLVHWLDANHFKVSDSQYGEKVTVQVPVAEPKITEFETTLTNLFSGNIAFQKLGTQFNEVPLKK</sequence>
<dbReference type="EMBL" id="CP012288">
    <property type="protein sequence ID" value="AMV67532.1"/>
    <property type="molecule type" value="Genomic_DNA"/>
</dbReference>
<name>A0A143AFN7_9LACO</name>
<evidence type="ECO:0000256" key="1">
    <source>
        <dbReference type="ARBA" id="ARBA00007665"/>
    </source>
</evidence>
<dbReference type="KEGG" id="pdm:ADU72_1607"/>
<dbReference type="InterPro" id="IPR036956">
    <property type="entry name" value="Impact_N_sf"/>
</dbReference>
<feature type="domain" description="UPF0029" evidence="3">
    <location>
        <begin position="140"/>
        <end position="195"/>
    </location>
</feature>
<dbReference type="AlphaFoldDB" id="A0A143AFN7"/>
<dbReference type="InterPro" id="IPR020569">
    <property type="entry name" value="UPF0029_Impact_CS"/>
</dbReference>
<evidence type="ECO:0000313" key="6">
    <source>
        <dbReference type="Proteomes" id="UP000076244"/>
    </source>
</evidence>